<dbReference type="InterPro" id="IPR014756">
    <property type="entry name" value="Ig_E-set"/>
</dbReference>
<evidence type="ECO:0000259" key="2">
    <source>
        <dbReference type="Pfam" id="PF09118"/>
    </source>
</evidence>
<evidence type="ECO:0000256" key="1">
    <source>
        <dbReference type="SAM" id="MobiDB-lite"/>
    </source>
</evidence>
<dbReference type="PANTHER" id="PTHR32208:SF21">
    <property type="entry name" value="LOW QUALITY PROTEIN: ALDEHYDE OXIDASE GLOX-LIKE"/>
    <property type="match status" value="1"/>
</dbReference>
<dbReference type="Gene3D" id="2.60.40.10">
    <property type="entry name" value="Immunoglobulins"/>
    <property type="match status" value="1"/>
</dbReference>
<protein>
    <submittedName>
        <fullName evidence="3">DUF1929 domain-containing protein</fullName>
    </submittedName>
</protein>
<dbReference type="InterPro" id="IPR013783">
    <property type="entry name" value="Ig-like_fold"/>
</dbReference>
<dbReference type="InterPro" id="IPR015202">
    <property type="entry name" value="GO-like_E_set"/>
</dbReference>
<feature type="non-terminal residue" evidence="3">
    <location>
        <position position="1"/>
    </location>
</feature>
<evidence type="ECO:0000313" key="3">
    <source>
        <dbReference type="EMBL" id="NEE06247.1"/>
    </source>
</evidence>
<name>A0A6G3WLC4_9ACTN</name>
<dbReference type="Pfam" id="PF09118">
    <property type="entry name" value="GO-like_E_set"/>
    <property type="match status" value="1"/>
</dbReference>
<comment type="caution">
    <text evidence="3">The sequence shown here is derived from an EMBL/GenBank/DDBJ whole genome shotgun (WGS) entry which is preliminary data.</text>
</comment>
<reference evidence="3" key="1">
    <citation type="submission" date="2020-01" db="EMBL/GenBank/DDBJ databases">
        <title>Insect and environment-associated Actinomycetes.</title>
        <authorList>
            <person name="Currrie C."/>
            <person name="Chevrette M."/>
            <person name="Carlson C."/>
            <person name="Stubbendieck R."/>
            <person name="Wendt-Pienkowski E."/>
        </authorList>
    </citation>
    <scope>NUCLEOTIDE SEQUENCE</scope>
    <source>
        <strain evidence="3">SID7499</strain>
    </source>
</reference>
<proteinExistence type="predicted"/>
<gene>
    <name evidence="3" type="ORF">G3M58_07335</name>
</gene>
<dbReference type="EMBL" id="JAAGMN010000778">
    <property type="protein sequence ID" value="NEE06247.1"/>
    <property type="molecule type" value="Genomic_DNA"/>
</dbReference>
<dbReference type="CDD" id="cd02851">
    <property type="entry name" value="E_set_GO_C"/>
    <property type="match status" value="1"/>
</dbReference>
<sequence>LHRGKDQRPVIGNGPEAAERGTTVTYESADADRIATARLMRPSAVTHTTDVEQRSIELGLKKGDGKVSVTVPDDPTLVPPGWYMLF</sequence>
<feature type="domain" description="Galactose oxidase-like Early set" evidence="2">
    <location>
        <begin position="8"/>
        <end position="86"/>
    </location>
</feature>
<dbReference type="GO" id="GO:0005975">
    <property type="term" value="P:carbohydrate metabolic process"/>
    <property type="evidence" value="ECO:0007669"/>
    <property type="project" value="UniProtKB-ARBA"/>
</dbReference>
<dbReference type="PANTHER" id="PTHR32208">
    <property type="entry name" value="SECRETED PROTEIN-RELATED"/>
    <property type="match status" value="1"/>
</dbReference>
<accession>A0A6G3WLC4</accession>
<organism evidence="3">
    <name type="scientific">Streptomyces sp. SID7499</name>
    <dbReference type="NCBI Taxonomy" id="2706086"/>
    <lineage>
        <taxon>Bacteria</taxon>
        <taxon>Bacillati</taxon>
        <taxon>Actinomycetota</taxon>
        <taxon>Actinomycetes</taxon>
        <taxon>Kitasatosporales</taxon>
        <taxon>Streptomycetaceae</taxon>
        <taxon>Streptomyces</taxon>
    </lineage>
</organism>
<dbReference type="SUPFAM" id="SSF81296">
    <property type="entry name" value="E set domains"/>
    <property type="match status" value="1"/>
</dbReference>
<dbReference type="AlphaFoldDB" id="A0A6G3WLC4"/>
<feature type="region of interest" description="Disordered" evidence="1">
    <location>
        <begin position="1"/>
        <end position="23"/>
    </location>
</feature>
<feature type="non-terminal residue" evidence="3">
    <location>
        <position position="86"/>
    </location>
</feature>